<organism evidence="2 3">
    <name type="scientific">Streptomyces pharetrae CZA14</name>
    <dbReference type="NCBI Taxonomy" id="1144883"/>
    <lineage>
        <taxon>Bacteria</taxon>
        <taxon>Bacillati</taxon>
        <taxon>Actinomycetota</taxon>
        <taxon>Actinomycetes</taxon>
        <taxon>Kitasatosporales</taxon>
        <taxon>Streptomycetaceae</taxon>
        <taxon>Streptomyces</taxon>
    </lineage>
</organism>
<proteinExistence type="predicted"/>
<evidence type="ECO:0000259" key="1">
    <source>
        <dbReference type="Pfam" id="PF17932"/>
    </source>
</evidence>
<gene>
    <name evidence="2" type="ORF">OQI_35170</name>
</gene>
<reference evidence="2 3" key="1">
    <citation type="submission" date="2016-12" db="EMBL/GenBank/DDBJ databases">
        <title>Genome Mining:The Detection of Biosynthetic Gene Clusters to Aid in the Expression of Curamycin A produced by Streptomyces sp. strain CZA14.</title>
        <authorList>
            <person name="Durrell K.A."/>
            <person name="Kirby B.M."/>
            <person name="Khan W."/>
            <person name="Mthethwa T."/>
            <person name="Le Roes-Hill M."/>
        </authorList>
    </citation>
    <scope>NUCLEOTIDE SEQUENCE [LARGE SCALE GENOMIC DNA]</scope>
    <source>
        <strain evidence="2 3">CZA14</strain>
    </source>
</reference>
<dbReference type="EMBL" id="MRYD01000360">
    <property type="protein sequence ID" value="OSZ56033.1"/>
    <property type="molecule type" value="Genomic_DNA"/>
</dbReference>
<name>A0ABX3Y8I8_9ACTN</name>
<feature type="domain" description="HTH-type transcriptional repressor KstR2 C-terminal" evidence="1">
    <location>
        <begin position="2"/>
        <end position="47"/>
    </location>
</feature>
<dbReference type="Gene3D" id="1.10.357.10">
    <property type="entry name" value="Tetracycline Repressor, domain 2"/>
    <property type="match status" value="1"/>
</dbReference>
<evidence type="ECO:0000313" key="3">
    <source>
        <dbReference type="Proteomes" id="UP000194266"/>
    </source>
</evidence>
<evidence type="ECO:0000313" key="2">
    <source>
        <dbReference type="EMBL" id="OSZ56033.1"/>
    </source>
</evidence>
<dbReference type="Pfam" id="PF17932">
    <property type="entry name" value="TetR_C_24"/>
    <property type="match status" value="1"/>
</dbReference>
<dbReference type="Proteomes" id="UP000194266">
    <property type="component" value="Unassembled WGS sequence"/>
</dbReference>
<dbReference type="InterPro" id="IPR036271">
    <property type="entry name" value="Tet_transcr_reg_TetR-rel_C_sf"/>
</dbReference>
<protein>
    <submittedName>
        <fullName evidence="2">TetR family transcriptional regulator</fullName>
    </submittedName>
</protein>
<dbReference type="SUPFAM" id="SSF48498">
    <property type="entry name" value="Tetracyclin repressor-like, C-terminal domain"/>
    <property type="match status" value="1"/>
</dbReference>
<comment type="caution">
    <text evidence="2">The sequence shown here is derived from an EMBL/GenBank/DDBJ whole genome shotgun (WGS) entry which is preliminary data.</text>
</comment>
<accession>A0ABX3Y8I8</accession>
<feature type="non-terminal residue" evidence="2">
    <location>
        <position position="1"/>
    </location>
</feature>
<sequence length="51" mass="5842">DDVEFRLATRLVFGMINSIVEWYRPDGRGMGEREVGDAVARLVFEGLRRAD</sequence>
<dbReference type="InterPro" id="IPR041490">
    <property type="entry name" value="KstR2_TetR_C"/>
</dbReference>
<keyword evidence="3" id="KW-1185">Reference proteome</keyword>